<feature type="compositionally biased region" description="Polar residues" evidence="1">
    <location>
        <begin position="21"/>
        <end position="69"/>
    </location>
</feature>
<dbReference type="EMBL" id="JARJCM010000165">
    <property type="protein sequence ID" value="KAJ7024734.1"/>
    <property type="molecule type" value="Genomic_DNA"/>
</dbReference>
<evidence type="ECO:0000313" key="3">
    <source>
        <dbReference type="Proteomes" id="UP001218188"/>
    </source>
</evidence>
<dbReference type="Proteomes" id="UP001218188">
    <property type="component" value="Unassembled WGS sequence"/>
</dbReference>
<gene>
    <name evidence="2" type="ORF">C8F04DRAFT_1130871</name>
</gene>
<comment type="caution">
    <text evidence="2">The sequence shown here is derived from an EMBL/GenBank/DDBJ whole genome shotgun (WGS) entry which is preliminary data.</text>
</comment>
<feature type="region of interest" description="Disordered" evidence="1">
    <location>
        <begin position="1"/>
        <end position="124"/>
    </location>
</feature>
<feature type="compositionally biased region" description="Basic and acidic residues" evidence="1">
    <location>
        <begin position="1"/>
        <end position="10"/>
    </location>
</feature>
<proteinExistence type="predicted"/>
<organism evidence="2 3">
    <name type="scientific">Mycena alexandri</name>
    <dbReference type="NCBI Taxonomy" id="1745969"/>
    <lineage>
        <taxon>Eukaryota</taxon>
        <taxon>Fungi</taxon>
        <taxon>Dikarya</taxon>
        <taxon>Basidiomycota</taxon>
        <taxon>Agaricomycotina</taxon>
        <taxon>Agaricomycetes</taxon>
        <taxon>Agaricomycetidae</taxon>
        <taxon>Agaricales</taxon>
        <taxon>Marasmiineae</taxon>
        <taxon>Mycenaceae</taxon>
        <taxon>Mycena</taxon>
    </lineage>
</organism>
<name>A0AAD6SBY0_9AGAR</name>
<sequence length="184" mass="20320">MSPMTREKIQRRAARMKSQHLKSAQSISLTSNWDSQPSRKISGKNTPHTGLVSRNTTVAATDTQSSTGPTAPRYTASAKGKGRDPRERPDIAPVTGIKYEEPSSSSSSTSSDEDSSAEEIRRRQIEADRQLAAAMQRVLDERRAAELAEAKSKAALQTRRHTRTRCRERCPLPTKIDPASMSKN</sequence>
<feature type="compositionally biased region" description="Basic and acidic residues" evidence="1">
    <location>
        <begin position="81"/>
        <end position="90"/>
    </location>
</feature>
<feature type="region of interest" description="Disordered" evidence="1">
    <location>
        <begin position="150"/>
        <end position="184"/>
    </location>
</feature>
<evidence type="ECO:0000313" key="2">
    <source>
        <dbReference type="EMBL" id="KAJ7024734.1"/>
    </source>
</evidence>
<accession>A0AAD6SBY0</accession>
<feature type="compositionally biased region" description="Basic residues" evidence="1">
    <location>
        <begin position="11"/>
        <end position="20"/>
    </location>
</feature>
<protein>
    <submittedName>
        <fullName evidence="2">Uncharacterized protein</fullName>
    </submittedName>
</protein>
<evidence type="ECO:0000256" key="1">
    <source>
        <dbReference type="SAM" id="MobiDB-lite"/>
    </source>
</evidence>
<dbReference type="AlphaFoldDB" id="A0AAD6SBY0"/>
<keyword evidence="3" id="KW-1185">Reference proteome</keyword>
<reference evidence="2" key="1">
    <citation type="submission" date="2023-03" db="EMBL/GenBank/DDBJ databases">
        <title>Massive genome expansion in bonnet fungi (Mycena s.s.) driven by repeated elements and novel gene families across ecological guilds.</title>
        <authorList>
            <consortium name="Lawrence Berkeley National Laboratory"/>
            <person name="Harder C.B."/>
            <person name="Miyauchi S."/>
            <person name="Viragh M."/>
            <person name="Kuo A."/>
            <person name="Thoen E."/>
            <person name="Andreopoulos B."/>
            <person name="Lu D."/>
            <person name="Skrede I."/>
            <person name="Drula E."/>
            <person name="Henrissat B."/>
            <person name="Morin E."/>
            <person name="Kohler A."/>
            <person name="Barry K."/>
            <person name="LaButti K."/>
            <person name="Morin E."/>
            <person name="Salamov A."/>
            <person name="Lipzen A."/>
            <person name="Mereny Z."/>
            <person name="Hegedus B."/>
            <person name="Baldrian P."/>
            <person name="Stursova M."/>
            <person name="Weitz H."/>
            <person name="Taylor A."/>
            <person name="Grigoriev I.V."/>
            <person name="Nagy L.G."/>
            <person name="Martin F."/>
            <person name="Kauserud H."/>
        </authorList>
    </citation>
    <scope>NUCLEOTIDE SEQUENCE</scope>
    <source>
        <strain evidence="2">CBHHK200</strain>
    </source>
</reference>